<dbReference type="GO" id="GO:0005507">
    <property type="term" value="F:copper ion binding"/>
    <property type="evidence" value="ECO:0007669"/>
    <property type="project" value="InterPro"/>
</dbReference>
<gene>
    <name evidence="13" type="ORF">Cch01nite_20560</name>
</gene>
<feature type="chain" id="PRO_5039293034" description="Copper resistance protein CopC" evidence="10">
    <location>
        <begin position="21"/>
        <end position="616"/>
    </location>
</feature>
<feature type="transmembrane region" description="Helical" evidence="9">
    <location>
        <begin position="229"/>
        <end position="250"/>
    </location>
</feature>
<evidence type="ECO:0000256" key="9">
    <source>
        <dbReference type="SAM" id="Phobius"/>
    </source>
</evidence>
<protein>
    <recommendedName>
        <fullName evidence="15">Copper resistance protein CopC</fullName>
    </recommendedName>
</protein>
<dbReference type="Pfam" id="PF04234">
    <property type="entry name" value="CopC"/>
    <property type="match status" value="1"/>
</dbReference>
<feature type="transmembrane region" description="Helical" evidence="9">
    <location>
        <begin position="574"/>
        <end position="591"/>
    </location>
</feature>
<keyword evidence="7" id="KW-0186">Copper</keyword>
<evidence type="ECO:0000259" key="11">
    <source>
        <dbReference type="Pfam" id="PF04234"/>
    </source>
</evidence>
<feature type="transmembrane region" description="Helical" evidence="9">
    <location>
        <begin position="140"/>
        <end position="160"/>
    </location>
</feature>
<evidence type="ECO:0000259" key="12">
    <source>
        <dbReference type="Pfam" id="PF05425"/>
    </source>
</evidence>
<keyword evidence="4" id="KW-0479">Metal-binding</keyword>
<dbReference type="EMBL" id="BONK01000006">
    <property type="protein sequence ID" value="GIG21332.1"/>
    <property type="molecule type" value="Genomic_DNA"/>
</dbReference>
<keyword evidence="5 10" id="KW-0732">Signal</keyword>
<dbReference type="GO" id="GO:0046688">
    <property type="term" value="P:response to copper ion"/>
    <property type="evidence" value="ECO:0007669"/>
    <property type="project" value="InterPro"/>
</dbReference>
<feature type="transmembrane region" description="Helical" evidence="9">
    <location>
        <begin position="262"/>
        <end position="287"/>
    </location>
</feature>
<evidence type="ECO:0000256" key="7">
    <source>
        <dbReference type="ARBA" id="ARBA00023008"/>
    </source>
</evidence>
<feature type="signal peptide" evidence="10">
    <location>
        <begin position="1"/>
        <end position="20"/>
    </location>
</feature>
<evidence type="ECO:0000256" key="6">
    <source>
        <dbReference type="ARBA" id="ARBA00022989"/>
    </source>
</evidence>
<dbReference type="Gene3D" id="2.60.40.1220">
    <property type="match status" value="1"/>
</dbReference>
<dbReference type="InterPro" id="IPR008457">
    <property type="entry name" value="Cu-R_CopD_dom"/>
</dbReference>
<dbReference type="InterPro" id="IPR014756">
    <property type="entry name" value="Ig_E-set"/>
</dbReference>
<evidence type="ECO:0000256" key="1">
    <source>
        <dbReference type="ARBA" id="ARBA00004651"/>
    </source>
</evidence>
<feature type="transmembrane region" description="Helical" evidence="9">
    <location>
        <begin position="187"/>
        <end position="209"/>
    </location>
</feature>
<feature type="domain" description="Copper resistance protein D" evidence="12">
    <location>
        <begin position="334"/>
        <end position="439"/>
    </location>
</feature>
<dbReference type="GO" id="GO:0006825">
    <property type="term" value="P:copper ion transport"/>
    <property type="evidence" value="ECO:0007669"/>
    <property type="project" value="InterPro"/>
</dbReference>
<reference evidence="13" key="1">
    <citation type="submission" date="2021-01" db="EMBL/GenBank/DDBJ databases">
        <title>Whole genome shotgun sequence of Cellulomonas chitinilytica NBRC 110799.</title>
        <authorList>
            <person name="Komaki H."/>
            <person name="Tamura T."/>
        </authorList>
    </citation>
    <scope>NUCLEOTIDE SEQUENCE</scope>
    <source>
        <strain evidence="13">NBRC 110799</strain>
    </source>
</reference>
<evidence type="ECO:0000256" key="3">
    <source>
        <dbReference type="ARBA" id="ARBA00022692"/>
    </source>
</evidence>
<keyword evidence="14" id="KW-1185">Reference proteome</keyword>
<evidence type="ECO:0008006" key="15">
    <source>
        <dbReference type="Google" id="ProtNLM"/>
    </source>
</evidence>
<organism evidence="13 14">
    <name type="scientific">Cellulomonas chitinilytica</name>
    <dbReference type="NCBI Taxonomy" id="398759"/>
    <lineage>
        <taxon>Bacteria</taxon>
        <taxon>Bacillati</taxon>
        <taxon>Actinomycetota</taxon>
        <taxon>Actinomycetes</taxon>
        <taxon>Micrococcales</taxon>
        <taxon>Cellulomonadaceae</taxon>
        <taxon>Cellulomonas</taxon>
    </lineage>
</organism>
<evidence type="ECO:0000256" key="4">
    <source>
        <dbReference type="ARBA" id="ARBA00022723"/>
    </source>
</evidence>
<dbReference type="AlphaFoldDB" id="A0A919P390"/>
<keyword evidence="3 9" id="KW-0812">Transmembrane</keyword>
<dbReference type="GO" id="GO:0005886">
    <property type="term" value="C:plasma membrane"/>
    <property type="evidence" value="ECO:0007669"/>
    <property type="project" value="UniProtKB-SubCell"/>
</dbReference>
<comment type="caution">
    <text evidence="13">The sequence shown here is derived from an EMBL/GenBank/DDBJ whole genome shotgun (WGS) entry which is preliminary data.</text>
</comment>
<keyword evidence="6 9" id="KW-1133">Transmembrane helix</keyword>
<dbReference type="InterPro" id="IPR014755">
    <property type="entry name" value="Cu-Rt/internalin_Ig-like"/>
</dbReference>
<evidence type="ECO:0000256" key="10">
    <source>
        <dbReference type="SAM" id="SignalP"/>
    </source>
</evidence>
<accession>A0A919P390</accession>
<evidence type="ECO:0000313" key="13">
    <source>
        <dbReference type="EMBL" id="GIG21332.1"/>
    </source>
</evidence>
<evidence type="ECO:0000313" key="14">
    <source>
        <dbReference type="Proteomes" id="UP000632740"/>
    </source>
</evidence>
<dbReference type="Pfam" id="PF05425">
    <property type="entry name" value="CopD"/>
    <property type="match status" value="1"/>
</dbReference>
<feature type="transmembrane region" description="Helical" evidence="9">
    <location>
        <begin position="299"/>
        <end position="319"/>
    </location>
</feature>
<feature type="transmembrane region" description="Helical" evidence="9">
    <location>
        <begin position="421"/>
        <end position="440"/>
    </location>
</feature>
<name>A0A919P390_9CELL</name>
<dbReference type="InterPro" id="IPR007348">
    <property type="entry name" value="CopC_dom"/>
</dbReference>
<dbReference type="SUPFAM" id="SSF81296">
    <property type="entry name" value="E set domains"/>
    <property type="match status" value="1"/>
</dbReference>
<comment type="subcellular location">
    <subcellularLocation>
        <location evidence="1">Cell membrane</location>
        <topology evidence="1">Multi-pass membrane protein</topology>
    </subcellularLocation>
</comment>
<dbReference type="Proteomes" id="UP000632740">
    <property type="component" value="Unassembled WGS sequence"/>
</dbReference>
<feature type="transmembrane region" description="Helical" evidence="9">
    <location>
        <begin position="339"/>
        <end position="357"/>
    </location>
</feature>
<dbReference type="GO" id="GO:0042597">
    <property type="term" value="C:periplasmic space"/>
    <property type="evidence" value="ECO:0007669"/>
    <property type="project" value="InterPro"/>
</dbReference>
<evidence type="ECO:0000256" key="2">
    <source>
        <dbReference type="ARBA" id="ARBA00022475"/>
    </source>
</evidence>
<feature type="domain" description="CopC" evidence="11">
    <location>
        <begin position="19"/>
        <end position="114"/>
    </location>
</feature>
<keyword evidence="8 9" id="KW-0472">Membrane</keyword>
<dbReference type="PANTHER" id="PTHR34820">
    <property type="entry name" value="INNER MEMBRANE PROTEIN YEBZ"/>
    <property type="match status" value="1"/>
</dbReference>
<evidence type="ECO:0000256" key="5">
    <source>
        <dbReference type="ARBA" id="ARBA00022729"/>
    </source>
</evidence>
<evidence type="ECO:0000256" key="8">
    <source>
        <dbReference type="ARBA" id="ARBA00023136"/>
    </source>
</evidence>
<keyword evidence="2" id="KW-1003">Cell membrane</keyword>
<feature type="transmembrane region" description="Helical" evidence="9">
    <location>
        <begin position="377"/>
        <end position="400"/>
    </location>
</feature>
<proteinExistence type="predicted"/>
<sequence>MLVVLLVLTVLGATPAQAHAVLVGSDPVSGAVLAVAPDVVTLRFDEEISDRLSSARLVDGGGGVVGGTRSQVGPDERVLTLALPDVEPGSYGVLWQVLAQDDGHTSSGTLVFTVGAPTGAAGPVASSSSAPRASDVVLRWARIAGLAGLVGAFALLGVLAGGPSRVELAPPTRVAVRVGRRRMRRTAVVAAAFGVGVAVVDVVAQVARLRQPGSGWAATASGLLGGTRWGHLWLVRGALLVTVLVMLLVVRERATSVVARRAAVPVAAAATVGLVVVEAAGSHAAAVTGDPGVAVAVDAVHVLAACLWVGSVGALAVVLGSPVGRGGGAGLVRAFRGRFSRVVLVSVGVALASGLYGAGRQVRSVDDLATTAYGRALLVKVGVVAVTLGLGLVNSTRLHGRDLRRPGARRVAGAPRFTRRLVAVEVGAAAVLVVAVAVLVETAPDRGVAAPTAESAVVSGSVSDLVVTVTASPGRPGVNGFTVVVASSRRPPPAQVDGVRLDVTTLGRTSVALQEVGDGRYFGTGQVDAAGVVEVDAVVERAGAEVVVPLTWHVALPADDVTAAGRPLAPYVDGLALLLVAAGAAAGVLVARRQRTTSVSDTACESDPLVPVTRTL</sequence>
<dbReference type="InterPro" id="IPR032694">
    <property type="entry name" value="CopC/D"/>
</dbReference>
<dbReference type="PANTHER" id="PTHR34820:SF4">
    <property type="entry name" value="INNER MEMBRANE PROTEIN YEBZ"/>
    <property type="match status" value="1"/>
</dbReference>